<keyword evidence="2" id="KW-0812">Transmembrane</keyword>
<organism evidence="4">
    <name type="scientific">Medicago truncatula</name>
    <name type="common">Barrel medic</name>
    <name type="synonym">Medicago tribuloides</name>
    <dbReference type="NCBI Taxonomy" id="3880"/>
    <lineage>
        <taxon>Eukaryota</taxon>
        <taxon>Viridiplantae</taxon>
        <taxon>Streptophyta</taxon>
        <taxon>Embryophyta</taxon>
        <taxon>Tracheophyta</taxon>
        <taxon>Spermatophyta</taxon>
        <taxon>Magnoliopsida</taxon>
        <taxon>eudicotyledons</taxon>
        <taxon>Gunneridae</taxon>
        <taxon>Pentapetalae</taxon>
        <taxon>rosids</taxon>
        <taxon>fabids</taxon>
        <taxon>Fabales</taxon>
        <taxon>Fabaceae</taxon>
        <taxon>Papilionoideae</taxon>
        <taxon>50 kb inversion clade</taxon>
        <taxon>NPAAA clade</taxon>
        <taxon>Hologalegina</taxon>
        <taxon>IRL clade</taxon>
        <taxon>Trifolieae</taxon>
        <taxon>Medicago</taxon>
    </lineage>
</organism>
<keyword evidence="2" id="KW-0472">Membrane</keyword>
<name>A0A396I2H8_MEDTR</name>
<evidence type="ECO:0000256" key="2">
    <source>
        <dbReference type="SAM" id="Phobius"/>
    </source>
</evidence>
<evidence type="ECO:0000259" key="3">
    <source>
        <dbReference type="Pfam" id="PF24583"/>
    </source>
</evidence>
<evidence type="ECO:0000313" key="4">
    <source>
        <dbReference type="EMBL" id="RHN59832.1"/>
    </source>
</evidence>
<feature type="transmembrane region" description="Helical" evidence="2">
    <location>
        <begin position="197"/>
        <end position="220"/>
    </location>
</feature>
<gene>
    <name evidence="4" type="ORF">MtrunA17_Chr4g0018511</name>
</gene>
<feature type="region of interest" description="Disordered" evidence="1">
    <location>
        <begin position="92"/>
        <end position="111"/>
    </location>
</feature>
<keyword evidence="2" id="KW-1133">Transmembrane helix</keyword>
<protein>
    <recommendedName>
        <fullName evidence="3">DUF7610 domain-containing protein</fullName>
    </recommendedName>
</protein>
<accession>A0A396I2H8</accession>
<dbReference type="AlphaFoldDB" id="A0A396I2H8"/>
<dbReference type="Pfam" id="PF24583">
    <property type="entry name" value="DUF7610"/>
    <property type="match status" value="1"/>
</dbReference>
<evidence type="ECO:0000256" key="1">
    <source>
        <dbReference type="SAM" id="MobiDB-lite"/>
    </source>
</evidence>
<dbReference type="Proteomes" id="UP000265566">
    <property type="component" value="Chromosome 4"/>
</dbReference>
<proteinExistence type="predicted"/>
<comment type="caution">
    <text evidence="4">The sequence shown here is derived from an EMBL/GenBank/DDBJ whole genome shotgun (WGS) entry which is preliminary data.</text>
</comment>
<dbReference type="EMBL" id="PSQE01000004">
    <property type="protein sequence ID" value="RHN59832.1"/>
    <property type="molecule type" value="Genomic_DNA"/>
</dbReference>
<sequence length="238" mass="26644">MANLQILKTKLKEVESMLEDGIIRGPHSHEDIEQKLAFMTNLAATEFKSSNPSSNPQHMHQILQRLESARNSFNERDKDSISHFTTFSNPEFDKDSLSNSNSTSSFNESCLNDAGETLDESGMIVFDEPDKLFPEFIGEKAIVKFRGNGVEKVGGGKIGKFYFQDAEDSFEDFGMEKQVVENKYKKLKREGRGKNGFGKNCCALVSGVCIGMILMGFIMVNLSGCFEYGEQTRFVIPT</sequence>
<reference evidence="4" key="1">
    <citation type="journal article" date="2018" name="Nat. Plants">
        <title>Whole-genome landscape of Medicago truncatula symbiotic genes.</title>
        <authorList>
            <person name="Pecrix Y."/>
            <person name="Gamas P."/>
            <person name="Carrere S."/>
        </authorList>
    </citation>
    <scope>NUCLEOTIDE SEQUENCE</scope>
    <source>
        <tissue evidence="4">Leaves</tissue>
    </source>
</reference>
<feature type="domain" description="DUF7610" evidence="3">
    <location>
        <begin position="7"/>
        <end position="79"/>
    </location>
</feature>
<feature type="compositionally biased region" description="Low complexity" evidence="1">
    <location>
        <begin position="97"/>
        <end position="109"/>
    </location>
</feature>
<dbReference type="Gramene" id="rna21993">
    <property type="protein sequence ID" value="RHN59832.1"/>
    <property type="gene ID" value="gene21993"/>
</dbReference>
<dbReference type="InterPro" id="IPR056029">
    <property type="entry name" value="DUF7610"/>
</dbReference>